<keyword evidence="3" id="KW-1185">Reference proteome</keyword>
<dbReference type="InterPro" id="IPR001584">
    <property type="entry name" value="Integrase_cat-core"/>
</dbReference>
<dbReference type="PROSITE" id="PS50994">
    <property type="entry name" value="INTEGRASE"/>
    <property type="match status" value="1"/>
</dbReference>
<evidence type="ECO:0000313" key="3">
    <source>
        <dbReference type="Proteomes" id="UP000198609"/>
    </source>
</evidence>
<dbReference type="EMBL" id="FNST01000002">
    <property type="protein sequence ID" value="SEB57014.1"/>
    <property type="molecule type" value="Genomic_DNA"/>
</dbReference>
<accession>A0A1H4KEN4</accession>
<evidence type="ECO:0000313" key="2">
    <source>
        <dbReference type="EMBL" id="SEB57014.1"/>
    </source>
</evidence>
<reference evidence="3" key="1">
    <citation type="submission" date="2016-10" db="EMBL/GenBank/DDBJ databases">
        <authorList>
            <person name="Varghese N."/>
            <person name="Submissions S."/>
        </authorList>
    </citation>
    <scope>NUCLEOTIDE SEQUENCE [LARGE SCALE GENOMIC DNA]</scope>
    <source>
        <strain evidence="3">DSM 40318</strain>
    </source>
</reference>
<dbReference type="GO" id="GO:0015074">
    <property type="term" value="P:DNA integration"/>
    <property type="evidence" value="ECO:0007669"/>
    <property type="project" value="InterPro"/>
</dbReference>
<dbReference type="SUPFAM" id="SSF53098">
    <property type="entry name" value="Ribonuclease H-like"/>
    <property type="match status" value="1"/>
</dbReference>
<dbReference type="AlphaFoldDB" id="A0A1H4KEN4"/>
<proteinExistence type="predicted"/>
<dbReference type="Proteomes" id="UP000198609">
    <property type="component" value="Unassembled WGS sequence"/>
</dbReference>
<dbReference type="InterPro" id="IPR036397">
    <property type="entry name" value="RNaseH_sf"/>
</dbReference>
<organism evidence="2 3">
    <name type="scientific">Streptomyces melanosporofaciens</name>
    <dbReference type="NCBI Taxonomy" id="67327"/>
    <lineage>
        <taxon>Bacteria</taxon>
        <taxon>Bacillati</taxon>
        <taxon>Actinomycetota</taxon>
        <taxon>Actinomycetes</taxon>
        <taxon>Kitasatosporales</taxon>
        <taxon>Streptomycetaceae</taxon>
        <taxon>Streptomyces</taxon>
        <taxon>Streptomyces violaceusniger group</taxon>
    </lineage>
</organism>
<dbReference type="InterPro" id="IPR012337">
    <property type="entry name" value="RNaseH-like_sf"/>
</dbReference>
<feature type="domain" description="Integrase catalytic" evidence="1">
    <location>
        <begin position="158"/>
        <end position="337"/>
    </location>
</feature>
<sequence>MLLRLAYLSVTNAFAMLRLLPMTDRDKDAEILALRHQITVLERQLGKDKLRFTPSDRAFLAALLHRLPPHVLRQLRLLLRPDTVLRWHRDLVARRHAVSCRPKRPGRPRTVRSIRILVLRLAKENPSWGYRRLHGELLVLGLSVGASTVWEILKEAGIDPAPERNSSTWASFLRSRAEALLARDFMETVTLSGIRIYVLVVIEHGSRRIRVLGATTHPIASWVAQAAKNLVMDLEDLRCRARFMIRDQDGKFPELFDAVLKDAGIDVVLSGIQMPRMNSIMERWIQTCRRELLDRTLIWNQRHLLHTLREFEHFYNGHRPHQGIANARPLYSLPPPIDDPDTLARLAIRRRDRLGGILHEYRHAA</sequence>
<evidence type="ECO:0000259" key="1">
    <source>
        <dbReference type="PROSITE" id="PS50994"/>
    </source>
</evidence>
<dbReference type="GO" id="GO:0003676">
    <property type="term" value="F:nucleic acid binding"/>
    <property type="evidence" value="ECO:0007669"/>
    <property type="project" value="InterPro"/>
</dbReference>
<protein>
    <submittedName>
        <fullName evidence="2">Integrase core domain-containing protein</fullName>
    </submittedName>
</protein>
<gene>
    <name evidence="2" type="ORF">SAMN04490356_0657</name>
</gene>
<dbReference type="RefSeq" id="WP_093460180.1">
    <property type="nucleotide sequence ID" value="NZ_FNST01000002.1"/>
</dbReference>
<name>A0A1H4KEN4_STRMJ</name>
<dbReference type="Gene3D" id="3.30.420.10">
    <property type="entry name" value="Ribonuclease H-like superfamily/Ribonuclease H"/>
    <property type="match status" value="1"/>
</dbReference>
<dbReference type="Pfam" id="PF13683">
    <property type="entry name" value="rve_3"/>
    <property type="match status" value="1"/>
</dbReference>